<reference evidence="2" key="1">
    <citation type="submission" date="2022-10" db="EMBL/GenBank/DDBJ databases">
        <title>Encephalitozoon hellem ATCC 50604 Complete Genome.</title>
        <authorList>
            <person name="Mascarenhas dos Santos A.C."/>
            <person name="Julian A.T."/>
            <person name="Pombert J.-F."/>
        </authorList>
    </citation>
    <scope>NUCLEOTIDE SEQUENCE</scope>
    <source>
        <strain evidence="2">ATCC 50604</strain>
    </source>
</reference>
<accession>A0A9Q9F9T7</accession>
<dbReference type="InterPro" id="IPR007191">
    <property type="entry name" value="Sec8_exocyst_N"/>
</dbReference>
<gene>
    <name evidence="2" type="ORF">GPU96_07g12510</name>
    <name evidence="3" type="ORF">PFJ87_07g00420</name>
</gene>
<reference evidence="3 5" key="2">
    <citation type="submission" date="2023-02" db="EMBL/GenBank/DDBJ databases">
        <title>Encephalitozoon hellem ATCC 50451 complete genome.</title>
        <authorList>
            <person name="Mascarenhas dos Santos A.C."/>
            <person name="Julian A.T."/>
            <person name="Pombert J.-F."/>
        </authorList>
    </citation>
    <scope>NUCLEOTIDE SEQUENCE [LARGE SCALE GENOMIC DNA]</scope>
    <source>
        <strain evidence="3 5">ATCC 50451</strain>
    </source>
</reference>
<sequence>MNEADALLREIRIDWETLITEDFNPLKQALKNRNSSVEASNFRNLFHKVEKVMEEIIERNYKGFSDSVLSYMESYHLNRKCHDNIQEIFRATKELSEMKIEVKDMVKEYSDVRVFKAKEEICLALLEVRKNFSEFCEIRDGIENDMKRGVEDRQMSSKLLEASKKIRAVYDLIDENGLGGMECIKRFRSEVDSEAEDIMRLVFRRINRFAFYNECEYQDDFRCVVVLNVLQNLEKYQIDSLEKEYFKVVESTIEEVEKSKEENQAEVLAKMVMGRTKTIIRNFRMLFEMADASFDGLCKKSKNFFEEEELPLRIYSPKCQETVEAAVNKIIRKFIMKYIEDPEKQCYEEMFWAENFVDDIDYGSVFESKYLIHEKMTRPTQLQASFSGSFTRILSSGIDLVIYMERYAINSEMKQYLRKILDERYVKEKESRIEKQIICLFNGEEWHRNDYLSYRLSFYSRYVDLVENFSSHPEFCNISIISEFLDNFLEKKFDVHFRGMFKSDIIKDCLSSGHTDEEAAASFKNSLLVRDMDRNSLFFQKQYYENMFFSLETLRDINKPIGGKRLESLYSSALIRSKFQVVLEILYFFDLFYREGNYANKNDYYLHKILGVVEDVYGSASYLGIECEYFGFMFECLNFYIQNNVARLNVRSTEELKCFLEKVKLLDEILGFINEEDSLKEAVRFIEDAISGDFRGRNGKVLSNKLAGK</sequence>
<evidence type="ECO:0000313" key="5">
    <source>
        <dbReference type="Proteomes" id="UP001217963"/>
    </source>
</evidence>
<dbReference type="Proteomes" id="UP001217963">
    <property type="component" value="Chromosome VII"/>
</dbReference>
<dbReference type="OrthoDB" id="2193852at2759"/>
<protein>
    <submittedName>
        <fullName evidence="2">Sec8 exocyst complex component specific domain-containing protein</fullName>
    </submittedName>
</protein>
<proteinExistence type="predicted"/>
<dbReference type="Proteomes" id="UP001059546">
    <property type="component" value="Chromosome VII"/>
</dbReference>
<evidence type="ECO:0000259" key="1">
    <source>
        <dbReference type="Pfam" id="PF04048"/>
    </source>
</evidence>
<dbReference type="EMBL" id="CP075153">
    <property type="protein sequence ID" value="UTX43492.1"/>
    <property type="molecule type" value="Genomic_DNA"/>
</dbReference>
<evidence type="ECO:0000313" key="4">
    <source>
        <dbReference type="Proteomes" id="UP001059546"/>
    </source>
</evidence>
<dbReference type="EMBL" id="CP119068">
    <property type="protein sequence ID" value="WEL38966.1"/>
    <property type="molecule type" value="Genomic_DNA"/>
</dbReference>
<name>A0A9Q9F9T7_ENCHE</name>
<dbReference type="GO" id="GO:0000145">
    <property type="term" value="C:exocyst"/>
    <property type="evidence" value="ECO:0007669"/>
    <property type="project" value="InterPro"/>
</dbReference>
<organism evidence="2 4">
    <name type="scientific">Encephalitozoon hellem</name>
    <name type="common">Microsporidian parasite</name>
    <dbReference type="NCBI Taxonomy" id="27973"/>
    <lineage>
        <taxon>Eukaryota</taxon>
        <taxon>Fungi</taxon>
        <taxon>Fungi incertae sedis</taxon>
        <taxon>Microsporidia</taxon>
        <taxon>Unikaryonidae</taxon>
        <taxon>Encephalitozoon</taxon>
    </lineage>
</organism>
<dbReference type="GO" id="GO:0006904">
    <property type="term" value="P:vesicle docking involved in exocytosis"/>
    <property type="evidence" value="ECO:0007669"/>
    <property type="project" value="InterPro"/>
</dbReference>
<dbReference type="AlphaFoldDB" id="A0A9Q9F9T7"/>
<evidence type="ECO:0000313" key="3">
    <source>
        <dbReference type="EMBL" id="WEL38966.1"/>
    </source>
</evidence>
<evidence type="ECO:0000313" key="2">
    <source>
        <dbReference type="EMBL" id="UTX43492.1"/>
    </source>
</evidence>
<feature type="domain" description="Exocyst complex component Sec8 N-terminal" evidence="1">
    <location>
        <begin position="6"/>
        <end position="104"/>
    </location>
</feature>
<keyword evidence="5" id="KW-1185">Reference proteome</keyword>
<dbReference type="Pfam" id="PF04048">
    <property type="entry name" value="Sec8_N"/>
    <property type="match status" value="1"/>
</dbReference>